<dbReference type="SMART" id="SM00458">
    <property type="entry name" value="RICIN"/>
    <property type="match status" value="1"/>
</dbReference>
<dbReference type="FunFam" id="3.90.550.10:FF:000021">
    <property type="entry name" value="Polypeptide N-acetylgalactosaminyltransferase"/>
    <property type="match status" value="1"/>
</dbReference>
<keyword evidence="6 16" id="KW-0808">Transferase</keyword>
<dbReference type="Gene3D" id="2.80.10.50">
    <property type="match status" value="1"/>
</dbReference>
<evidence type="ECO:0000313" key="19">
    <source>
        <dbReference type="Proteomes" id="UP001634394"/>
    </source>
</evidence>
<dbReference type="PROSITE" id="PS50231">
    <property type="entry name" value="RICIN_B_LECTIN"/>
    <property type="match status" value="1"/>
</dbReference>
<keyword evidence="11 16" id="KW-1133">Transmembrane helix</keyword>
<dbReference type="GO" id="GO:0006493">
    <property type="term" value="P:protein O-linked glycosylation"/>
    <property type="evidence" value="ECO:0007669"/>
    <property type="project" value="UniProtKB-ARBA"/>
</dbReference>
<evidence type="ECO:0000256" key="11">
    <source>
        <dbReference type="ARBA" id="ARBA00022989"/>
    </source>
</evidence>
<evidence type="ECO:0000256" key="5">
    <source>
        <dbReference type="ARBA" id="ARBA00022676"/>
    </source>
</evidence>
<dbReference type="SUPFAM" id="SSF50370">
    <property type="entry name" value="Ricin B-like lectins"/>
    <property type="match status" value="1"/>
</dbReference>
<keyword evidence="14 16" id="KW-1015">Disulfide bond</keyword>
<feature type="domain" description="Ricin B lectin" evidence="17">
    <location>
        <begin position="528"/>
        <end position="642"/>
    </location>
</feature>
<keyword evidence="15 16" id="KW-0464">Manganese</keyword>
<keyword evidence="8" id="KW-0479">Metal-binding</keyword>
<dbReference type="InterPro" id="IPR045885">
    <property type="entry name" value="GalNAc-T"/>
</dbReference>
<evidence type="ECO:0000313" key="18">
    <source>
        <dbReference type="EMBL" id="KAL3832573.1"/>
    </source>
</evidence>
<comment type="pathway">
    <text evidence="3 16">Protein modification; protein glycosylation.</text>
</comment>
<dbReference type="PANTHER" id="PTHR11675:SF131">
    <property type="entry name" value="POLYPEPTIDE N-ACETYLGALACTOSAMINYLTRANSFERASE 9-RELATED"/>
    <property type="match status" value="1"/>
</dbReference>
<reference evidence="18 19" key="1">
    <citation type="submission" date="2024-11" db="EMBL/GenBank/DDBJ databases">
        <title>Chromosome-level genome assembly of the freshwater bivalve Anodonta woodiana.</title>
        <authorList>
            <person name="Chen X."/>
        </authorList>
    </citation>
    <scope>NUCLEOTIDE SEQUENCE [LARGE SCALE GENOMIC DNA]</scope>
    <source>
        <strain evidence="18">MN2024</strain>
        <tissue evidence="18">Gills</tissue>
    </source>
</reference>
<evidence type="ECO:0000256" key="12">
    <source>
        <dbReference type="ARBA" id="ARBA00023034"/>
    </source>
</evidence>
<feature type="transmembrane region" description="Helical" evidence="16">
    <location>
        <begin position="12"/>
        <end position="31"/>
    </location>
</feature>
<dbReference type="EMBL" id="JBJQND010000019">
    <property type="protein sequence ID" value="KAL3832573.1"/>
    <property type="molecule type" value="Genomic_DNA"/>
</dbReference>
<evidence type="ECO:0000256" key="9">
    <source>
        <dbReference type="ARBA" id="ARBA00022734"/>
    </source>
</evidence>
<dbReference type="InterPro" id="IPR035992">
    <property type="entry name" value="Ricin_B-like_lectins"/>
</dbReference>
<name>A0ABD3T828_SINWO</name>
<sequence>MAFPRLTQKLLYHLVCVVQLVLFIYIPYFAIKMYDGVHIGELKSAKDPIKMELLLESQDSTASVFQNFMNDTESKINFYPVEANKTSVTCKKEAGIQNRTTIIETKKNEETFPGHGEMEQAIPIIKVADRMQSILLHPIHPEIPVTDPDAPGEMGKPVIIDKDKLSPEERYRYDDGFKRNNFNQYASDMISLHRSLPDVRDPECKQIDYLNNLPDASVVIIFHNEAWSTLLRTVYSVLDRSPRHLLKEIILVDDFSDFDHLKQPLDEYVAGLPKVSLIRLTERSGLIRARIAGFDASTGQVAIFLDSHCEATEGWLEPLLDRIARNDSTVAVPDVNLISDDTLEFKIQGCSETESGGFSWDLVYRWHAIPEREHRRRNYNNCHPFRIPTMPGGLFAISRTFFERIGKYDPGFDYWGAENLELSFKTWMCGGTLETIPCSHVGHIFRKIIPYKLPNWYTVIKRNNVRLAEVWLDEFKEYYYDRINHNLGDYGDVRDRKALRERLNCKSFRWYLNNIYPELFIPSESKASGEVRNKGKAICADVNAANHLQSYRCLSGSHAQSWFLSTENEILRDARCWSYEEGSSVIELYKCHGQHGNQEWIYADDNTIYNPRSRRCLEISADGMNITANECTGHETQKWIWKRGPANGPKKI</sequence>
<protein>
    <recommendedName>
        <fullName evidence="16">Polypeptide N-acetylgalactosaminyltransferase</fullName>
        <ecNumber evidence="16">2.4.1.-</ecNumber>
    </recommendedName>
    <alternativeName>
        <fullName evidence="16">Protein-UDP acetylgalactosaminyltransferase</fullName>
    </alternativeName>
</protein>
<comment type="subcellular location">
    <subcellularLocation>
        <location evidence="2 16">Golgi apparatus membrane</location>
        <topology evidence="2 16">Single-pass type II membrane protein</topology>
    </subcellularLocation>
</comment>
<dbReference type="GO" id="GO:0016757">
    <property type="term" value="F:glycosyltransferase activity"/>
    <property type="evidence" value="ECO:0007669"/>
    <property type="project" value="UniProtKB-KW"/>
</dbReference>
<evidence type="ECO:0000256" key="6">
    <source>
        <dbReference type="ARBA" id="ARBA00022679"/>
    </source>
</evidence>
<proteinExistence type="inferred from homology"/>
<keyword evidence="12 16" id="KW-0333">Golgi apparatus</keyword>
<evidence type="ECO:0000259" key="17">
    <source>
        <dbReference type="SMART" id="SM00458"/>
    </source>
</evidence>
<dbReference type="CDD" id="cd02510">
    <property type="entry name" value="pp-GalNAc-T"/>
    <property type="match status" value="1"/>
</dbReference>
<evidence type="ECO:0000256" key="1">
    <source>
        <dbReference type="ARBA" id="ARBA00001936"/>
    </source>
</evidence>
<comment type="similarity">
    <text evidence="4 16">Belongs to the glycosyltransferase 2 family. GalNAc-T subfamily.</text>
</comment>
<keyword evidence="7 16" id="KW-0812">Transmembrane</keyword>
<evidence type="ECO:0000256" key="7">
    <source>
        <dbReference type="ARBA" id="ARBA00022692"/>
    </source>
</evidence>
<evidence type="ECO:0000256" key="2">
    <source>
        <dbReference type="ARBA" id="ARBA00004323"/>
    </source>
</evidence>
<evidence type="ECO:0000256" key="15">
    <source>
        <dbReference type="ARBA" id="ARBA00023211"/>
    </source>
</evidence>
<dbReference type="AlphaFoldDB" id="A0ABD3T828"/>
<dbReference type="InterPro" id="IPR001173">
    <property type="entry name" value="Glyco_trans_2-like"/>
</dbReference>
<dbReference type="Gene3D" id="3.90.550.10">
    <property type="entry name" value="Spore Coat Polysaccharide Biosynthesis Protein SpsA, Chain A"/>
    <property type="match status" value="1"/>
</dbReference>
<dbReference type="PANTHER" id="PTHR11675">
    <property type="entry name" value="N-ACETYLGALACTOSAMINYLTRANSFERASE"/>
    <property type="match status" value="1"/>
</dbReference>
<evidence type="ECO:0000256" key="10">
    <source>
        <dbReference type="ARBA" id="ARBA00022968"/>
    </source>
</evidence>
<evidence type="ECO:0000256" key="8">
    <source>
        <dbReference type="ARBA" id="ARBA00022723"/>
    </source>
</evidence>
<evidence type="ECO:0000256" key="16">
    <source>
        <dbReference type="RuleBase" id="RU361242"/>
    </source>
</evidence>
<evidence type="ECO:0000256" key="13">
    <source>
        <dbReference type="ARBA" id="ARBA00023136"/>
    </source>
</evidence>
<dbReference type="Pfam" id="PF00652">
    <property type="entry name" value="Ricin_B_lectin"/>
    <property type="match status" value="1"/>
</dbReference>
<keyword evidence="13 16" id="KW-0472">Membrane</keyword>
<evidence type="ECO:0000256" key="4">
    <source>
        <dbReference type="ARBA" id="ARBA00005680"/>
    </source>
</evidence>
<keyword evidence="5 16" id="KW-0328">Glycosyltransferase</keyword>
<organism evidence="18 19">
    <name type="scientific">Sinanodonta woodiana</name>
    <name type="common">Chinese pond mussel</name>
    <name type="synonym">Anodonta woodiana</name>
    <dbReference type="NCBI Taxonomy" id="1069815"/>
    <lineage>
        <taxon>Eukaryota</taxon>
        <taxon>Metazoa</taxon>
        <taxon>Spiralia</taxon>
        <taxon>Lophotrochozoa</taxon>
        <taxon>Mollusca</taxon>
        <taxon>Bivalvia</taxon>
        <taxon>Autobranchia</taxon>
        <taxon>Heteroconchia</taxon>
        <taxon>Palaeoheterodonta</taxon>
        <taxon>Unionida</taxon>
        <taxon>Unionoidea</taxon>
        <taxon>Unionidae</taxon>
        <taxon>Unioninae</taxon>
        <taxon>Sinanodonta</taxon>
    </lineage>
</organism>
<evidence type="ECO:0000256" key="14">
    <source>
        <dbReference type="ARBA" id="ARBA00023157"/>
    </source>
</evidence>
<dbReference type="Pfam" id="PF00535">
    <property type="entry name" value="Glycos_transf_2"/>
    <property type="match status" value="1"/>
</dbReference>
<gene>
    <name evidence="18" type="ORF">ACJMK2_024206</name>
</gene>
<evidence type="ECO:0000256" key="3">
    <source>
        <dbReference type="ARBA" id="ARBA00004922"/>
    </source>
</evidence>
<accession>A0ABD3T828</accession>
<keyword evidence="9 16" id="KW-0430">Lectin</keyword>
<dbReference type="InterPro" id="IPR029044">
    <property type="entry name" value="Nucleotide-diphossugar_trans"/>
</dbReference>
<dbReference type="Proteomes" id="UP001634394">
    <property type="component" value="Unassembled WGS sequence"/>
</dbReference>
<comment type="caution">
    <text evidence="18">The sequence shown here is derived from an EMBL/GenBank/DDBJ whole genome shotgun (WGS) entry which is preliminary data.</text>
</comment>
<keyword evidence="19" id="KW-1185">Reference proteome</keyword>
<dbReference type="GO" id="GO:0046872">
    <property type="term" value="F:metal ion binding"/>
    <property type="evidence" value="ECO:0007669"/>
    <property type="project" value="UniProtKB-KW"/>
</dbReference>
<keyword evidence="10" id="KW-0735">Signal-anchor</keyword>
<dbReference type="GO" id="GO:0030246">
    <property type="term" value="F:carbohydrate binding"/>
    <property type="evidence" value="ECO:0007669"/>
    <property type="project" value="UniProtKB-KW"/>
</dbReference>
<dbReference type="EC" id="2.4.1.-" evidence="16"/>
<comment type="cofactor">
    <cofactor evidence="1 16">
        <name>Mn(2+)</name>
        <dbReference type="ChEBI" id="CHEBI:29035"/>
    </cofactor>
</comment>
<dbReference type="SUPFAM" id="SSF53448">
    <property type="entry name" value="Nucleotide-diphospho-sugar transferases"/>
    <property type="match status" value="1"/>
</dbReference>
<dbReference type="InterPro" id="IPR000772">
    <property type="entry name" value="Ricin_B_lectin"/>
</dbReference>
<dbReference type="GO" id="GO:0000139">
    <property type="term" value="C:Golgi membrane"/>
    <property type="evidence" value="ECO:0007669"/>
    <property type="project" value="UniProtKB-SubCell"/>
</dbReference>